<keyword evidence="2" id="KW-1185">Reference proteome</keyword>
<name>A0ABQ2GCG1_9DEIO</name>
<evidence type="ECO:0008006" key="3">
    <source>
        <dbReference type="Google" id="ProtNLM"/>
    </source>
</evidence>
<dbReference type="Proteomes" id="UP000639973">
    <property type="component" value="Unassembled WGS sequence"/>
</dbReference>
<sequence length="84" mass="9103">MPGRNHSRDFNLEVVGQINAGLSTTAQLCREHSLAPSLIHCWSQEIGTRGEAALTAPAATDRSAELPIAELKRYCGQLSLKTRS</sequence>
<evidence type="ECO:0000313" key="2">
    <source>
        <dbReference type="Proteomes" id="UP000639973"/>
    </source>
</evidence>
<protein>
    <recommendedName>
        <fullName evidence="3">Transposase</fullName>
    </recommendedName>
</protein>
<proteinExistence type="predicted"/>
<comment type="caution">
    <text evidence="1">The sequence shown here is derived from an EMBL/GenBank/DDBJ whole genome shotgun (WGS) entry which is preliminary data.</text>
</comment>
<accession>A0ABQ2GCG1</accession>
<dbReference type="EMBL" id="BMOL01000012">
    <property type="protein sequence ID" value="GGL86575.1"/>
    <property type="molecule type" value="Genomic_DNA"/>
</dbReference>
<dbReference type="RefSeq" id="WP_188972588.1">
    <property type="nucleotide sequence ID" value="NZ_BMOL01000012.1"/>
</dbReference>
<gene>
    <name evidence="1" type="ORF">GCM10010840_25650</name>
</gene>
<organism evidence="1 2">
    <name type="scientific">Deinococcus aerolatus</name>
    <dbReference type="NCBI Taxonomy" id="522487"/>
    <lineage>
        <taxon>Bacteria</taxon>
        <taxon>Thermotogati</taxon>
        <taxon>Deinococcota</taxon>
        <taxon>Deinococci</taxon>
        <taxon>Deinococcales</taxon>
        <taxon>Deinococcaceae</taxon>
        <taxon>Deinococcus</taxon>
    </lineage>
</organism>
<dbReference type="InterPro" id="IPR036388">
    <property type="entry name" value="WH-like_DNA-bd_sf"/>
</dbReference>
<dbReference type="Gene3D" id="1.10.10.10">
    <property type="entry name" value="Winged helix-like DNA-binding domain superfamily/Winged helix DNA-binding domain"/>
    <property type="match status" value="1"/>
</dbReference>
<dbReference type="SUPFAM" id="SSF48295">
    <property type="entry name" value="TrpR-like"/>
    <property type="match status" value="1"/>
</dbReference>
<evidence type="ECO:0000313" key="1">
    <source>
        <dbReference type="EMBL" id="GGL86575.1"/>
    </source>
</evidence>
<reference evidence="2" key="1">
    <citation type="journal article" date="2019" name="Int. J. Syst. Evol. Microbiol.">
        <title>The Global Catalogue of Microorganisms (GCM) 10K type strain sequencing project: providing services to taxonomists for standard genome sequencing and annotation.</title>
        <authorList>
            <consortium name="The Broad Institute Genomics Platform"/>
            <consortium name="The Broad Institute Genome Sequencing Center for Infectious Disease"/>
            <person name="Wu L."/>
            <person name="Ma J."/>
        </authorList>
    </citation>
    <scope>NUCLEOTIDE SEQUENCE [LARGE SCALE GENOMIC DNA]</scope>
    <source>
        <strain evidence="2">JCM 15442</strain>
    </source>
</reference>
<dbReference type="InterPro" id="IPR010921">
    <property type="entry name" value="Trp_repressor/repl_initiator"/>
</dbReference>